<dbReference type="EMBL" id="VGIR01000021">
    <property type="protein sequence ID" value="MBM3331190.1"/>
    <property type="molecule type" value="Genomic_DNA"/>
</dbReference>
<evidence type="ECO:0008006" key="4">
    <source>
        <dbReference type="Google" id="ProtNLM"/>
    </source>
</evidence>
<feature type="signal peptide" evidence="1">
    <location>
        <begin position="1"/>
        <end position="21"/>
    </location>
</feature>
<dbReference type="AlphaFoldDB" id="A0A937XCJ8"/>
<organism evidence="2 3">
    <name type="scientific">candidate division WOR-3 bacterium</name>
    <dbReference type="NCBI Taxonomy" id="2052148"/>
    <lineage>
        <taxon>Bacteria</taxon>
        <taxon>Bacteria division WOR-3</taxon>
    </lineage>
</organism>
<feature type="chain" id="PRO_5037142684" description="T9SS type A sorting domain-containing protein" evidence="1">
    <location>
        <begin position="22"/>
        <end position="330"/>
    </location>
</feature>
<accession>A0A937XCJ8</accession>
<keyword evidence="1" id="KW-0732">Signal</keyword>
<evidence type="ECO:0000313" key="2">
    <source>
        <dbReference type="EMBL" id="MBM3331190.1"/>
    </source>
</evidence>
<gene>
    <name evidence="2" type="ORF">FJY68_04970</name>
</gene>
<name>A0A937XCJ8_UNCW3</name>
<dbReference type="Proteomes" id="UP000779900">
    <property type="component" value="Unassembled WGS sequence"/>
</dbReference>
<evidence type="ECO:0000313" key="3">
    <source>
        <dbReference type="Proteomes" id="UP000779900"/>
    </source>
</evidence>
<sequence>MSAVRLVLAVGCCLLAGVASAQITITAGDVPQTIGDSSKYKYLAHDDTVDNGSPGGPHTWTFDTSSYVGYVLTMTYVSKESTPFAARFPDANIATREPRGTYTLYVFNKLDTGSLLECGFAADFGGGSMVRVNVPPAINVDFPATYNSSWQTDFNTTDTAADTIHVVATSRRCTIDAWGTVVTPAGSYDCLRQNWVGIVITTTYVSGVPVGVDTSVTRRYYWLTKDVGMAAMTHSMEGDTSANFTAADDIMVMVHSSSGGVAETPNAEVRAPNRGPSIMSASRAQSLSSKVLFDAMGRRVANPKPGVYFLRPETGVANRASGVTKVVLTE</sequence>
<proteinExistence type="predicted"/>
<comment type="caution">
    <text evidence="2">The sequence shown here is derived from an EMBL/GenBank/DDBJ whole genome shotgun (WGS) entry which is preliminary data.</text>
</comment>
<protein>
    <recommendedName>
        <fullName evidence="4">T9SS type A sorting domain-containing protein</fullName>
    </recommendedName>
</protein>
<evidence type="ECO:0000256" key="1">
    <source>
        <dbReference type="SAM" id="SignalP"/>
    </source>
</evidence>
<reference evidence="2" key="1">
    <citation type="submission" date="2019-03" db="EMBL/GenBank/DDBJ databases">
        <title>Lake Tanganyika Metagenome-Assembled Genomes (MAGs).</title>
        <authorList>
            <person name="Tran P."/>
        </authorList>
    </citation>
    <scope>NUCLEOTIDE SEQUENCE</scope>
    <source>
        <strain evidence="2">K_DeepCast_150m_m2_040</strain>
    </source>
</reference>